<organism evidence="1 2">
    <name type="scientific">Pisolithus microcarpus 441</name>
    <dbReference type="NCBI Taxonomy" id="765257"/>
    <lineage>
        <taxon>Eukaryota</taxon>
        <taxon>Fungi</taxon>
        <taxon>Dikarya</taxon>
        <taxon>Basidiomycota</taxon>
        <taxon>Agaricomycotina</taxon>
        <taxon>Agaricomycetes</taxon>
        <taxon>Agaricomycetidae</taxon>
        <taxon>Boletales</taxon>
        <taxon>Sclerodermatineae</taxon>
        <taxon>Pisolithaceae</taxon>
        <taxon>Pisolithus</taxon>
    </lineage>
</organism>
<proteinExistence type="predicted"/>
<name>A0A0D0A4W8_9AGAM</name>
<dbReference type="AlphaFoldDB" id="A0A0D0A4W8"/>
<gene>
    <name evidence="1" type="ORF">PISMIDRAFT_675362</name>
</gene>
<dbReference type="HOGENOM" id="CLU_3019989_0_0_1"/>
<evidence type="ECO:0000313" key="1">
    <source>
        <dbReference type="EMBL" id="KIK27058.1"/>
    </source>
</evidence>
<dbReference type="Proteomes" id="UP000054018">
    <property type="component" value="Unassembled WGS sequence"/>
</dbReference>
<feature type="non-terminal residue" evidence="1">
    <location>
        <position position="56"/>
    </location>
</feature>
<reference evidence="1 2" key="1">
    <citation type="submission" date="2014-04" db="EMBL/GenBank/DDBJ databases">
        <authorList>
            <consortium name="DOE Joint Genome Institute"/>
            <person name="Kuo A."/>
            <person name="Kohler A."/>
            <person name="Costa M.D."/>
            <person name="Nagy L.G."/>
            <person name="Floudas D."/>
            <person name="Copeland A."/>
            <person name="Barry K.W."/>
            <person name="Cichocki N."/>
            <person name="Veneault-Fourrey C."/>
            <person name="LaButti K."/>
            <person name="Lindquist E.A."/>
            <person name="Lipzen A."/>
            <person name="Lundell T."/>
            <person name="Morin E."/>
            <person name="Murat C."/>
            <person name="Sun H."/>
            <person name="Tunlid A."/>
            <person name="Henrissat B."/>
            <person name="Grigoriev I.V."/>
            <person name="Hibbett D.S."/>
            <person name="Martin F."/>
            <person name="Nordberg H.P."/>
            <person name="Cantor M.N."/>
            <person name="Hua S.X."/>
        </authorList>
    </citation>
    <scope>NUCLEOTIDE SEQUENCE [LARGE SCALE GENOMIC DNA]</scope>
    <source>
        <strain evidence="1 2">441</strain>
    </source>
</reference>
<protein>
    <submittedName>
        <fullName evidence="1">Unplaced genomic scaffold scaffold_14, whole genome shotgun sequence</fullName>
    </submittedName>
</protein>
<reference evidence="2" key="2">
    <citation type="submission" date="2015-01" db="EMBL/GenBank/DDBJ databases">
        <title>Evolutionary Origins and Diversification of the Mycorrhizal Mutualists.</title>
        <authorList>
            <consortium name="DOE Joint Genome Institute"/>
            <consortium name="Mycorrhizal Genomics Consortium"/>
            <person name="Kohler A."/>
            <person name="Kuo A."/>
            <person name="Nagy L.G."/>
            <person name="Floudas D."/>
            <person name="Copeland A."/>
            <person name="Barry K.W."/>
            <person name="Cichocki N."/>
            <person name="Veneault-Fourrey C."/>
            <person name="LaButti K."/>
            <person name="Lindquist E.A."/>
            <person name="Lipzen A."/>
            <person name="Lundell T."/>
            <person name="Morin E."/>
            <person name="Murat C."/>
            <person name="Riley R."/>
            <person name="Ohm R."/>
            <person name="Sun H."/>
            <person name="Tunlid A."/>
            <person name="Henrissat B."/>
            <person name="Grigoriev I.V."/>
            <person name="Hibbett D.S."/>
            <person name="Martin F."/>
        </authorList>
    </citation>
    <scope>NUCLEOTIDE SEQUENCE [LARGE SCALE GENOMIC DNA]</scope>
    <source>
        <strain evidence="2">441</strain>
    </source>
</reference>
<keyword evidence="2" id="KW-1185">Reference proteome</keyword>
<dbReference type="EMBL" id="KN833698">
    <property type="protein sequence ID" value="KIK27058.1"/>
    <property type="molecule type" value="Genomic_DNA"/>
</dbReference>
<accession>A0A0D0A4W8</accession>
<sequence>MAVGHDVALYLDTTHPYHLMPTRYQGKGASDKRINHCYVRWRSPYTSSNSPITRYQ</sequence>
<evidence type="ECO:0000313" key="2">
    <source>
        <dbReference type="Proteomes" id="UP000054018"/>
    </source>
</evidence>